<dbReference type="SUPFAM" id="SSF100950">
    <property type="entry name" value="NagB/RpiA/CoA transferase-like"/>
    <property type="match status" value="1"/>
</dbReference>
<comment type="catalytic activity">
    <reaction evidence="1 7">
        <text>6-phospho-D-glucono-1,5-lactone + H2O = 6-phospho-D-gluconate + H(+)</text>
        <dbReference type="Rhea" id="RHEA:12556"/>
        <dbReference type="ChEBI" id="CHEBI:15377"/>
        <dbReference type="ChEBI" id="CHEBI:15378"/>
        <dbReference type="ChEBI" id="CHEBI:57955"/>
        <dbReference type="ChEBI" id="CHEBI:58759"/>
        <dbReference type="EC" id="3.1.1.31"/>
    </reaction>
</comment>
<evidence type="ECO:0000256" key="2">
    <source>
        <dbReference type="ARBA" id="ARBA00002681"/>
    </source>
</evidence>
<evidence type="ECO:0000259" key="8">
    <source>
        <dbReference type="Pfam" id="PF01182"/>
    </source>
</evidence>
<keyword evidence="7" id="KW-0378">Hydrolase</keyword>
<dbReference type="PANTHER" id="PTHR11054">
    <property type="entry name" value="6-PHOSPHOGLUCONOLACTONASE"/>
    <property type="match status" value="1"/>
</dbReference>
<dbReference type="Proteomes" id="UP000242972">
    <property type="component" value="Unassembled WGS sequence"/>
</dbReference>
<dbReference type="EC" id="3.1.1.31" evidence="5 7"/>
<comment type="caution">
    <text evidence="9">The sequence shown here is derived from an EMBL/GenBank/DDBJ whole genome shotgun (WGS) entry which is preliminary data.</text>
</comment>
<dbReference type="EMBL" id="PXYW01000055">
    <property type="protein sequence ID" value="PSR32016.1"/>
    <property type="molecule type" value="Genomic_DNA"/>
</dbReference>
<dbReference type="PANTHER" id="PTHR11054:SF0">
    <property type="entry name" value="6-PHOSPHOGLUCONOLACTONASE"/>
    <property type="match status" value="1"/>
</dbReference>
<evidence type="ECO:0000313" key="10">
    <source>
        <dbReference type="Proteomes" id="UP000242972"/>
    </source>
</evidence>
<dbReference type="GO" id="GO:0017057">
    <property type="term" value="F:6-phosphogluconolactonase activity"/>
    <property type="evidence" value="ECO:0007669"/>
    <property type="project" value="UniProtKB-UniRule"/>
</dbReference>
<evidence type="ECO:0000256" key="7">
    <source>
        <dbReference type="RuleBase" id="RU365095"/>
    </source>
</evidence>
<evidence type="ECO:0000256" key="3">
    <source>
        <dbReference type="ARBA" id="ARBA00004961"/>
    </source>
</evidence>
<dbReference type="GO" id="GO:0005975">
    <property type="term" value="P:carbohydrate metabolic process"/>
    <property type="evidence" value="ECO:0007669"/>
    <property type="project" value="UniProtKB-UniRule"/>
</dbReference>
<dbReference type="CDD" id="cd01400">
    <property type="entry name" value="6PGL"/>
    <property type="match status" value="1"/>
</dbReference>
<proteinExistence type="inferred from homology"/>
<evidence type="ECO:0000256" key="6">
    <source>
        <dbReference type="ARBA" id="ARBA00020337"/>
    </source>
</evidence>
<evidence type="ECO:0000256" key="1">
    <source>
        <dbReference type="ARBA" id="ARBA00000832"/>
    </source>
</evidence>
<dbReference type="UniPathway" id="UPA00115">
    <property type="reaction ID" value="UER00409"/>
</dbReference>
<comment type="pathway">
    <text evidence="3 7">Carbohydrate degradation; pentose phosphate pathway; D-ribulose 5-phosphate from D-glucose 6-phosphate (oxidative stage): step 2/3.</text>
</comment>
<dbReference type="GO" id="GO:0006098">
    <property type="term" value="P:pentose-phosphate shunt"/>
    <property type="evidence" value="ECO:0007669"/>
    <property type="project" value="UniProtKB-UniPathway"/>
</dbReference>
<name>A0A2T2XC49_9FIRM</name>
<accession>A0A2T2XC49</accession>
<dbReference type="AlphaFoldDB" id="A0A2T2XC49"/>
<feature type="domain" description="Glucosamine/galactosamine-6-phosphate isomerase" evidence="8">
    <location>
        <begin position="15"/>
        <end position="233"/>
    </location>
</feature>
<dbReference type="InterPro" id="IPR006148">
    <property type="entry name" value="Glc/Gal-6P_isomerase"/>
</dbReference>
<comment type="similarity">
    <text evidence="4 7">Belongs to the glucosamine/galactosamine-6-phosphate isomerase family. 6-phosphogluconolactonase subfamily.</text>
</comment>
<comment type="function">
    <text evidence="2 7">Hydrolysis of 6-phosphogluconolactone to 6-phosphogluconate.</text>
</comment>
<evidence type="ECO:0000256" key="4">
    <source>
        <dbReference type="ARBA" id="ARBA00010662"/>
    </source>
</evidence>
<dbReference type="InterPro" id="IPR037171">
    <property type="entry name" value="NagB/RpiA_transferase-like"/>
</dbReference>
<gene>
    <name evidence="7 9" type="primary">pgl</name>
    <name evidence="9" type="ORF">C7B46_16200</name>
</gene>
<dbReference type="NCBIfam" id="TIGR01198">
    <property type="entry name" value="pgl"/>
    <property type="match status" value="1"/>
</dbReference>
<evidence type="ECO:0000313" key="9">
    <source>
        <dbReference type="EMBL" id="PSR32016.1"/>
    </source>
</evidence>
<sequence>MPSPIVIHQHVTSTVVVEELAGWIVAQANEAIAQRGYFRWALSGGGTPQQLYSLMSQDTWQRKLPWNRTALFFGDERDVPPTHLQSNYRMVNHALLSSLLTPVWVMGRWHTEASPGEALALMENQLQKYLPRVPGQAPQFDVVLLGLGTEGHTASLFPDSPVLASERWVEHVFVPSQDMWRYTLTLNTINQARHCAFLVTGSTKAEIVRDIINRQSPNLPASLVEPRDGQIHWFIDDASAALLEARP</sequence>
<protein>
    <recommendedName>
        <fullName evidence="6 7">6-phosphogluconolactonase</fullName>
        <shortName evidence="7">6PGL</shortName>
        <ecNumber evidence="5 7">3.1.1.31</ecNumber>
    </recommendedName>
</protein>
<dbReference type="InterPro" id="IPR005900">
    <property type="entry name" value="6-phosphogluconolactonase_DevB"/>
</dbReference>
<organism evidence="9 10">
    <name type="scientific">Sulfobacillus benefaciens</name>
    <dbReference type="NCBI Taxonomy" id="453960"/>
    <lineage>
        <taxon>Bacteria</taxon>
        <taxon>Bacillati</taxon>
        <taxon>Bacillota</taxon>
        <taxon>Clostridia</taxon>
        <taxon>Eubacteriales</taxon>
        <taxon>Clostridiales Family XVII. Incertae Sedis</taxon>
        <taxon>Sulfobacillus</taxon>
    </lineage>
</organism>
<reference evidence="9 10" key="1">
    <citation type="journal article" date="2014" name="BMC Genomics">
        <title>Comparison of environmental and isolate Sulfobacillus genomes reveals diverse carbon, sulfur, nitrogen, and hydrogen metabolisms.</title>
        <authorList>
            <person name="Justice N.B."/>
            <person name="Norman A."/>
            <person name="Brown C.T."/>
            <person name="Singh A."/>
            <person name="Thomas B.C."/>
            <person name="Banfield J.F."/>
        </authorList>
    </citation>
    <scope>NUCLEOTIDE SEQUENCE [LARGE SCALE GENOMIC DNA]</scope>
    <source>
        <strain evidence="9">AMDSBA4</strain>
    </source>
</reference>
<dbReference type="Gene3D" id="3.40.50.1360">
    <property type="match status" value="1"/>
</dbReference>
<evidence type="ECO:0000256" key="5">
    <source>
        <dbReference type="ARBA" id="ARBA00013198"/>
    </source>
</evidence>
<dbReference type="Pfam" id="PF01182">
    <property type="entry name" value="Glucosamine_iso"/>
    <property type="match status" value="1"/>
</dbReference>
<dbReference type="InterPro" id="IPR039104">
    <property type="entry name" value="6PGL"/>
</dbReference>